<accession>A0ABR4A3C1</accession>
<dbReference type="EMBL" id="JBEFKJ010000025">
    <property type="protein sequence ID" value="KAL2039451.1"/>
    <property type="molecule type" value="Genomic_DNA"/>
</dbReference>
<organism evidence="2 3">
    <name type="scientific">Stereocaulon virgatum</name>
    <dbReference type="NCBI Taxonomy" id="373712"/>
    <lineage>
        <taxon>Eukaryota</taxon>
        <taxon>Fungi</taxon>
        <taxon>Dikarya</taxon>
        <taxon>Ascomycota</taxon>
        <taxon>Pezizomycotina</taxon>
        <taxon>Lecanoromycetes</taxon>
        <taxon>OSLEUM clade</taxon>
        <taxon>Lecanoromycetidae</taxon>
        <taxon>Lecanorales</taxon>
        <taxon>Lecanorineae</taxon>
        <taxon>Stereocaulaceae</taxon>
        <taxon>Stereocaulon</taxon>
    </lineage>
</organism>
<comment type="caution">
    <text evidence="2">The sequence shown here is derived from an EMBL/GenBank/DDBJ whole genome shotgun (WGS) entry which is preliminary data.</text>
</comment>
<dbReference type="Proteomes" id="UP001590950">
    <property type="component" value="Unassembled WGS sequence"/>
</dbReference>
<reference evidence="2 3" key="1">
    <citation type="submission" date="2024-09" db="EMBL/GenBank/DDBJ databases">
        <title>Rethinking Asexuality: The Enigmatic Case of Functional Sexual Genes in Lepraria (Stereocaulaceae).</title>
        <authorList>
            <person name="Doellman M."/>
            <person name="Sun Y."/>
            <person name="Barcenas-Pena A."/>
            <person name="Lumbsch H.T."/>
            <person name="Grewe F."/>
        </authorList>
    </citation>
    <scope>NUCLEOTIDE SEQUENCE [LARGE SCALE GENOMIC DNA]</scope>
    <source>
        <strain evidence="2 3">Mercado 3170</strain>
    </source>
</reference>
<evidence type="ECO:0000256" key="1">
    <source>
        <dbReference type="SAM" id="MobiDB-lite"/>
    </source>
</evidence>
<evidence type="ECO:0000313" key="2">
    <source>
        <dbReference type="EMBL" id="KAL2039451.1"/>
    </source>
</evidence>
<keyword evidence="3" id="KW-1185">Reference proteome</keyword>
<sequence length="79" mass="9031">MAPTARADTRTLLPPEGNGQEIEEPFKPEDDLDKYDRKRLQKGLSYINGATKRKITPRMQQFLTFYQDAYKSVLDGGIP</sequence>
<name>A0ABR4A3C1_9LECA</name>
<feature type="region of interest" description="Disordered" evidence="1">
    <location>
        <begin position="1"/>
        <end position="31"/>
    </location>
</feature>
<evidence type="ECO:0000313" key="3">
    <source>
        <dbReference type="Proteomes" id="UP001590950"/>
    </source>
</evidence>
<proteinExistence type="predicted"/>
<protein>
    <submittedName>
        <fullName evidence="2">Uncharacterized protein</fullName>
    </submittedName>
</protein>
<gene>
    <name evidence="2" type="ORF">N7G274_007723</name>
</gene>